<reference evidence="1 2" key="1">
    <citation type="submission" date="2015-05" db="EMBL/GenBank/DDBJ databases">
        <title>Evolution of Trichinella species and genotypes.</title>
        <authorList>
            <person name="Korhonen P.K."/>
            <person name="Edoardo P."/>
            <person name="Giuseppe L.R."/>
            <person name="Gasser R.B."/>
        </authorList>
    </citation>
    <scope>NUCLEOTIDE SEQUENCE [LARGE SCALE GENOMIC DNA]</scope>
    <source>
        <strain evidence="1">ISS10</strain>
    </source>
</reference>
<comment type="caution">
    <text evidence="1">The sequence shown here is derived from an EMBL/GenBank/DDBJ whole genome shotgun (WGS) entry which is preliminary data.</text>
</comment>
<keyword evidence="2" id="KW-1185">Reference proteome</keyword>
<name>A0A0V1LI69_9BILA</name>
<protein>
    <submittedName>
        <fullName evidence="1">Uncharacterized protein</fullName>
    </submittedName>
</protein>
<dbReference type="AlphaFoldDB" id="A0A0V1LI69"/>
<evidence type="ECO:0000313" key="2">
    <source>
        <dbReference type="Proteomes" id="UP000054721"/>
    </source>
</evidence>
<organism evidence="1 2">
    <name type="scientific">Trichinella nativa</name>
    <dbReference type="NCBI Taxonomy" id="6335"/>
    <lineage>
        <taxon>Eukaryota</taxon>
        <taxon>Metazoa</taxon>
        <taxon>Ecdysozoa</taxon>
        <taxon>Nematoda</taxon>
        <taxon>Enoplea</taxon>
        <taxon>Dorylaimia</taxon>
        <taxon>Trichinellida</taxon>
        <taxon>Trichinellidae</taxon>
        <taxon>Trichinella</taxon>
    </lineage>
</organism>
<dbReference type="Proteomes" id="UP000054721">
    <property type="component" value="Unassembled WGS sequence"/>
</dbReference>
<proteinExistence type="predicted"/>
<dbReference type="OrthoDB" id="10429202at2759"/>
<evidence type="ECO:0000313" key="1">
    <source>
        <dbReference type="EMBL" id="KRZ59208.1"/>
    </source>
</evidence>
<sequence length="168" mass="19259">MQSPRFPFFVLISQVIRHQVSYASVYNKYLGQYATGNRRESLIILALFLASYLPLHEDSDALVGGVRWLYNKLNFCSHLENKLSGARSSMELDKEQSESLIDNMPVLNCYGMVAKIALQKENCLNNNKLNNVCCMRRIFFNFLAFLSVIDWIGLDAMKQLQLPSVVRL</sequence>
<accession>A0A0V1LI69</accession>
<dbReference type="EMBL" id="JYDW01000045">
    <property type="protein sequence ID" value="KRZ59208.1"/>
    <property type="molecule type" value="Genomic_DNA"/>
</dbReference>
<gene>
    <name evidence="1" type="ORF">T02_3930</name>
</gene>